<comment type="caution">
    <text evidence="4">The sequence shown here is derived from an EMBL/GenBank/DDBJ whole genome shotgun (WGS) entry which is preliminary data.</text>
</comment>
<dbReference type="InterPro" id="IPR016181">
    <property type="entry name" value="Acyl_CoA_acyltransferase"/>
</dbReference>
<dbReference type="Proteomes" id="UP000722989">
    <property type="component" value="Unassembled WGS sequence"/>
</dbReference>
<keyword evidence="2" id="KW-0012">Acyltransferase</keyword>
<evidence type="ECO:0000256" key="1">
    <source>
        <dbReference type="ARBA" id="ARBA00022679"/>
    </source>
</evidence>
<keyword evidence="1" id="KW-0808">Transferase</keyword>
<sequence>MTPMSVRPATVDDAQAIAGLHVRSWQAAYRGHMPDKLLDNLDPAVWTARWRRGLEHPRPAETTFVAMAGARIVGFATAVDAENGEGAVSAIYVDPPSWGTGAGRLLMDAAVAHLTGGARPRVVRLWALDGNERARRFYERYGFTIDGARGSHTVGGAFEVPTVRYTLQPG</sequence>
<organism evidence="4 5">
    <name type="scientific">Planosporangium thailandense</name>
    <dbReference type="NCBI Taxonomy" id="765197"/>
    <lineage>
        <taxon>Bacteria</taxon>
        <taxon>Bacillati</taxon>
        <taxon>Actinomycetota</taxon>
        <taxon>Actinomycetes</taxon>
        <taxon>Micromonosporales</taxon>
        <taxon>Micromonosporaceae</taxon>
        <taxon>Planosporangium</taxon>
    </lineage>
</organism>
<dbReference type="Gene3D" id="3.40.630.30">
    <property type="match status" value="1"/>
</dbReference>
<evidence type="ECO:0000313" key="4">
    <source>
        <dbReference type="EMBL" id="NJC68261.1"/>
    </source>
</evidence>
<dbReference type="InterPro" id="IPR050832">
    <property type="entry name" value="Bact_Acetyltransf"/>
</dbReference>
<dbReference type="PROSITE" id="PS51186">
    <property type="entry name" value="GNAT"/>
    <property type="match status" value="1"/>
</dbReference>
<accession>A0ABX0XR11</accession>
<name>A0ABX0XR11_9ACTN</name>
<dbReference type="CDD" id="cd04301">
    <property type="entry name" value="NAT_SF"/>
    <property type="match status" value="1"/>
</dbReference>
<dbReference type="RefSeq" id="WP_167923161.1">
    <property type="nucleotide sequence ID" value="NZ_JAATVY010000001.1"/>
</dbReference>
<dbReference type="PANTHER" id="PTHR43877">
    <property type="entry name" value="AMINOALKYLPHOSPHONATE N-ACETYLTRANSFERASE-RELATED-RELATED"/>
    <property type="match status" value="1"/>
</dbReference>
<dbReference type="Pfam" id="PF00583">
    <property type="entry name" value="Acetyltransf_1"/>
    <property type="match status" value="1"/>
</dbReference>
<feature type="domain" description="N-acetyltransferase" evidence="3">
    <location>
        <begin position="4"/>
        <end position="164"/>
    </location>
</feature>
<evidence type="ECO:0000259" key="3">
    <source>
        <dbReference type="PROSITE" id="PS51186"/>
    </source>
</evidence>
<dbReference type="EMBL" id="JAATVY010000001">
    <property type="protein sequence ID" value="NJC68261.1"/>
    <property type="molecule type" value="Genomic_DNA"/>
</dbReference>
<gene>
    <name evidence="4" type="ORF">HC031_00790</name>
</gene>
<dbReference type="InterPro" id="IPR000182">
    <property type="entry name" value="GNAT_dom"/>
</dbReference>
<evidence type="ECO:0000313" key="5">
    <source>
        <dbReference type="Proteomes" id="UP000722989"/>
    </source>
</evidence>
<protein>
    <submittedName>
        <fullName evidence="4">GNAT family N-acetyltransferase</fullName>
    </submittedName>
</protein>
<proteinExistence type="predicted"/>
<evidence type="ECO:0000256" key="2">
    <source>
        <dbReference type="ARBA" id="ARBA00023315"/>
    </source>
</evidence>
<keyword evidence="5" id="KW-1185">Reference proteome</keyword>
<dbReference type="SUPFAM" id="SSF55729">
    <property type="entry name" value="Acyl-CoA N-acyltransferases (Nat)"/>
    <property type="match status" value="1"/>
</dbReference>
<reference evidence="4 5" key="1">
    <citation type="submission" date="2020-03" db="EMBL/GenBank/DDBJ databases">
        <title>WGS of the type strain of Planosporangium spp.</title>
        <authorList>
            <person name="Thawai C."/>
        </authorList>
    </citation>
    <scope>NUCLEOTIDE SEQUENCE [LARGE SCALE GENOMIC DNA]</scope>
    <source>
        <strain evidence="4 5">TBRC 5610</strain>
    </source>
</reference>